<dbReference type="GO" id="GO:0008270">
    <property type="term" value="F:zinc ion binding"/>
    <property type="evidence" value="ECO:0007669"/>
    <property type="project" value="UniProtKB-UniRule"/>
</dbReference>
<evidence type="ECO:0000256" key="3">
    <source>
        <dbReference type="ARBA" id="ARBA00022723"/>
    </source>
</evidence>
<protein>
    <recommendedName>
        <fullName evidence="6">Probable inorganic carbon transporter subunit DabA</fullName>
    </recommendedName>
</protein>
<feature type="binding site" evidence="6">
    <location>
        <position position="509"/>
    </location>
    <ligand>
        <name>Zn(2+)</name>
        <dbReference type="ChEBI" id="CHEBI:29105"/>
    </ligand>
</feature>
<keyword evidence="3 6" id="KW-0479">Metal-binding</keyword>
<comment type="similarity">
    <text evidence="6">Belongs to the inorganic carbon transporter (TC 9.A.2) DabA family.</text>
</comment>
<evidence type="ECO:0000256" key="1">
    <source>
        <dbReference type="ARBA" id="ARBA00022448"/>
    </source>
</evidence>
<proteinExistence type="inferred from homology"/>
<dbReference type="PANTHER" id="PTHR38344">
    <property type="entry name" value="UPF0753 PROTEIN AQ_863"/>
    <property type="match status" value="1"/>
</dbReference>
<reference evidence="7" key="1">
    <citation type="submission" date="2020-09" db="EMBL/GenBank/DDBJ databases">
        <title>Pelagicoccus enzymogenes sp. nov. with an EPS production, isolated from marine sediment.</title>
        <authorList>
            <person name="Feng X."/>
        </authorList>
    </citation>
    <scope>NUCLEOTIDE SEQUENCE</scope>
    <source>
        <strain evidence="7">NFK12</strain>
    </source>
</reference>
<feature type="binding site" evidence="6">
    <location>
        <position position="524"/>
    </location>
    <ligand>
        <name>Zn(2+)</name>
        <dbReference type="ChEBI" id="CHEBI:29105"/>
    </ligand>
</feature>
<gene>
    <name evidence="6" type="primary">dabA</name>
    <name evidence="7" type="ORF">IEN85_15905</name>
</gene>
<comment type="caution">
    <text evidence="7">The sequence shown here is derived from an EMBL/GenBank/DDBJ whole genome shotgun (WGS) entry which is preliminary data.</text>
</comment>
<dbReference type="HAMAP" id="MF_01871">
    <property type="entry name" value="DabA"/>
    <property type="match status" value="1"/>
</dbReference>
<dbReference type="AlphaFoldDB" id="A0A927FAU0"/>
<name>A0A927FAU0_9BACT</name>
<dbReference type="GO" id="GO:0005886">
    <property type="term" value="C:plasma membrane"/>
    <property type="evidence" value="ECO:0007669"/>
    <property type="project" value="UniProtKB-SubCell"/>
</dbReference>
<dbReference type="RefSeq" id="WP_191618090.1">
    <property type="nucleotide sequence ID" value="NZ_JACYFG010000038.1"/>
</dbReference>
<sequence>MMNTIDKLSSQIDQACRAIAPLWPLKHFVAVNPFVGYADRPFSETSEHLKQVHGDYPLPKISWFLEQYRENKIETSKIVEAIAHASDEIRRAFANKEVELKLETFLQESIEPFLEEEVPYQLETFSSYVDKREGSQWNHLLKQEAAKWCAAHFDKGQSSWRSPWCHLSFFEAWRKSVKIDKSLDCSEIYDTRKVLAKIPHEPLQAIAYAMDVLQIPQERVADILERTLLKLTGWGGYLRYLDRENELRGNDSDYGLQLLAVLLSYEVILHHNLKSDHDRMLGWQRSLQEDLSDTGETSIPFDLALRLLWQESLERSIEKSFQQAIQPAIPDSNDRPTLQAVFCIDVRSERFRRALESVMPKAQTIGFAGFFGIPAEHHIPGKPSAQALCPALLAPPVKTARSLSDLTGEKWQRLEFEQTAAIDRKRAWKGFRESASSCFTFVETFGLSYAYKIIKDAFGMAVSQRKPATALPHFAQAMQPADRVNLAESILRGINLTQNFAKRVLICGHGGECANNPYASSLDCGACGGHAGDVNARLAANLLNQNSVRQGLEARGINIPEDTTFIAGLHNTTTDEVTLFDAETKPTLDLEKALAQAGDICLLQRVADLDTSVKKPSLSKIRAKSRDWSQVRPEWGLAGNAAFIVAPRSWTQQSNLSGKAFLHEYDPQADPEGALLNGILGGPLVVGSWINLQYYASSTDNNVYGSGHKAIHNVVGGIGVALGNEYDLRPGLPLQSVSDGTHLVHTPCRLHACIAANPATLDKILEQQPHLKDLVTNGWIHMISLGEDGSQWLKLQANGTWTDSQREIEEEAQV</sequence>
<dbReference type="Proteomes" id="UP000622317">
    <property type="component" value="Unassembled WGS sequence"/>
</dbReference>
<comment type="cofactor">
    <cofactor evidence="6">
        <name>Zn(2+)</name>
        <dbReference type="ChEBI" id="CHEBI:29105"/>
    </cofactor>
</comment>
<evidence type="ECO:0000313" key="8">
    <source>
        <dbReference type="Proteomes" id="UP000622317"/>
    </source>
</evidence>
<evidence type="ECO:0000256" key="4">
    <source>
        <dbReference type="ARBA" id="ARBA00022833"/>
    </source>
</evidence>
<dbReference type="PANTHER" id="PTHR38344:SF1">
    <property type="entry name" value="INORGANIC CARBON TRANSPORTER SUBUNIT DABA-RELATED"/>
    <property type="match status" value="1"/>
</dbReference>
<keyword evidence="4 6" id="KW-0862">Zinc</keyword>
<feature type="binding site" evidence="6">
    <location>
        <position position="343"/>
    </location>
    <ligand>
        <name>Zn(2+)</name>
        <dbReference type="ChEBI" id="CHEBI:29105"/>
    </ligand>
</feature>
<comment type="subunit">
    <text evidence="6">Forms a complex with DabB.</text>
</comment>
<dbReference type="Pfam" id="PF10070">
    <property type="entry name" value="DabA"/>
    <property type="match status" value="1"/>
</dbReference>
<accession>A0A927FAU0</accession>
<dbReference type="InterPro" id="IPR018752">
    <property type="entry name" value="DabA"/>
</dbReference>
<keyword evidence="1 6" id="KW-0813">Transport</keyword>
<dbReference type="EMBL" id="JACYFG010000038">
    <property type="protein sequence ID" value="MBD5780985.1"/>
    <property type="molecule type" value="Genomic_DNA"/>
</dbReference>
<feature type="binding site" evidence="6">
    <location>
        <position position="345"/>
    </location>
    <ligand>
        <name>Zn(2+)</name>
        <dbReference type="ChEBI" id="CHEBI:29105"/>
    </ligand>
</feature>
<keyword evidence="8" id="KW-1185">Reference proteome</keyword>
<evidence type="ECO:0000256" key="5">
    <source>
        <dbReference type="ARBA" id="ARBA00023136"/>
    </source>
</evidence>
<comment type="function">
    <text evidence="6">Part of an energy-coupled inorganic carbon pump.</text>
</comment>
<keyword evidence="5 6" id="KW-0472">Membrane</keyword>
<keyword evidence="2 6" id="KW-1003">Cell membrane</keyword>
<organism evidence="7 8">
    <name type="scientific">Pelagicoccus enzymogenes</name>
    <dbReference type="NCBI Taxonomy" id="2773457"/>
    <lineage>
        <taxon>Bacteria</taxon>
        <taxon>Pseudomonadati</taxon>
        <taxon>Verrucomicrobiota</taxon>
        <taxon>Opitutia</taxon>
        <taxon>Puniceicoccales</taxon>
        <taxon>Pelagicoccaceae</taxon>
        <taxon>Pelagicoccus</taxon>
    </lineage>
</organism>
<evidence type="ECO:0000313" key="7">
    <source>
        <dbReference type="EMBL" id="MBD5780985.1"/>
    </source>
</evidence>
<comment type="subcellular location">
    <subcellularLocation>
        <location evidence="6">Cell membrane</location>
        <topology evidence="6">Peripheral membrane protein</topology>
    </subcellularLocation>
</comment>
<evidence type="ECO:0000256" key="6">
    <source>
        <dbReference type="HAMAP-Rule" id="MF_01871"/>
    </source>
</evidence>
<evidence type="ECO:0000256" key="2">
    <source>
        <dbReference type="ARBA" id="ARBA00022475"/>
    </source>
</evidence>